<feature type="binding site" evidence="4">
    <location>
        <position position="8"/>
    </location>
    <ligand>
        <name>Mg(2+)</name>
        <dbReference type="ChEBI" id="CHEBI:18420"/>
    </ligand>
</feature>
<feature type="binding site" evidence="4">
    <location>
        <position position="88"/>
    </location>
    <ligand>
        <name>Zn(2+)</name>
        <dbReference type="ChEBI" id="CHEBI:29105"/>
    </ligand>
</feature>
<evidence type="ECO:0000256" key="2">
    <source>
        <dbReference type="PIRSR" id="PIRSR004682-1"/>
    </source>
</evidence>
<dbReference type="Pfam" id="PF08645">
    <property type="entry name" value="PNK3P"/>
    <property type="match status" value="1"/>
</dbReference>
<dbReference type="RefSeq" id="WP_254013246.1">
    <property type="nucleotide sequence ID" value="NZ_JAMZMM010000206.1"/>
</dbReference>
<dbReference type="GO" id="GO:0016791">
    <property type="term" value="F:phosphatase activity"/>
    <property type="evidence" value="ECO:0007669"/>
    <property type="project" value="InterPro"/>
</dbReference>
<sequence length="173" mass="19416">MTTILFVDCDGTIRKPKSRAKFIQSPDDQQIIKGAENAIASWKEQGYAIVGITNQGGVAAKHKTLESAIAEQRYTLNLFPLLSEIYFCPDYEGLICWRVTRDGEFNITNNEPVEEKYKFRKPGCGMILMASNLFSGNLEECWMVGDSPEDEGAAVNAGIRFMWAGDWRLAHKV</sequence>
<feature type="site" description="Contributes to substrate recognition" evidence="3">
    <location>
        <position position="120"/>
    </location>
</feature>
<dbReference type="InterPro" id="IPR006549">
    <property type="entry name" value="HAD-SF_hydro_IIIA"/>
</dbReference>
<keyword evidence="1" id="KW-0963">Cytoplasm</keyword>
<comment type="subcellular location">
    <subcellularLocation>
        <location evidence="1">Cytoplasm</location>
    </subcellularLocation>
</comment>
<keyword evidence="4" id="KW-0479">Metal-binding</keyword>
<dbReference type="Gene3D" id="3.40.50.1000">
    <property type="entry name" value="HAD superfamily/HAD-like"/>
    <property type="match status" value="1"/>
</dbReference>
<dbReference type="InterPro" id="IPR004446">
    <property type="entry name" value="Heptose_bisP_phosphatase"/>
</dbReference>
<dbReference type="GO" id="GO:0005737">
    <property type="term" value="C:cytoplasm"/>
    <property type="evidence" value="ECO:0007669"/>
    <property type="project" value="UniProtKB-SubCell"/>
</dbReference>
<evidence type="ECO:0000256" key="4">
    <source>
        <dbReference type="PIRSR" id="PIRSR004682-4"/>
    </source>
</evidence>
<dbReference type="GO" id="GO:0046872">
    <property type="term" value="F:metal ion binding"/>
    <property type="evidence" value="ECO:0007669"/>
    <property type="project" value="UniProtKB-KW"/>
</dbReference>
<comment type="similarity">
    <text evidence="1">Belongs to the gmhB family.</text>
</comment>
<accession>A0AAE3GU21</accession>
<dbReference type="Proteomes" id="UP001204953">
    <property type="component" value="Unassembled WGS sequence"/>
</dbReference>
<comment type="cofactor">
    <cofactor evidence="4">
        <name>Mg(2+)</name>
        <dbReference type="ChEBI" id="CHEBI:18420"/>
    </cofactor>
</comment>
<dbReference type="EMBL" id="JAMZMM010000206">
    <property type="protein sequence ID" value="MCP2730489.1"/>
    <property type="molecule type" value="Genomic_DNA"/>
</dbReference>
<feature type="active site" description="Nucleophile" evidence="2">
    <location>
        <position position="8"/>
    </location>
</feature>
<dbReference type="PANTHER" id="PTHR42891">
    <property type="entry name" value="D-GLYCERO-BETA-D-MANNO-HEPTOSE-1,7-BISPHOSPHATE 7-PHOSPHATASE"/>
    <property type="match status" value="1"/>
</dbReference>
<comment type="cofactor">
    <cofactor evidence="4">
        <name>Zn(2+)</name>
        <dbReference type="ChEBI" id="CHEBI:29105"/>
    </cofactor>
</comment>
<evidence type="ECO:0000256" key="3">
    <source>
        <dbReference type="PIRSR" id="PIRSR004682-3"/>
    </source>
</evidence>
<gene>
    <name evidence="5" type="ORF">NJ959_18850</name>
</gene>
<feature type="site" description="Stabilizes the phosphoryl group" evidence="3">
    <location>
        <position position="121"/>
    </location>
</feature>
<feature type="site" description="Stabilizes the phosphoryl group" evidence="3">
    <location>
        <position position="53"/>
    </location>
</feature>
<proteinExistence type="inferred from homology"/>
<comment type="caution">
    <text evidence="5">The sequence shown here is derived from an EMBL/GenBank/DDBJ whole genome shotgun (WGS) entry which is preliminary data.</text>
</comment>
<evidence type="ECO:0000313" key="5">
    <source>
        <dbReference type="EMBL" id="MCP2730489.1"/>
    </source>
</evidence>
<name>A0AAE3GU21_9CYAN</name>
<keyword evidence="4" id="KW-0862">Zinc</keyword>
<feature type="binding site" evidence="4">
    <location>
        <position position="146"/>
    </location>
    <ligand>
        <name>Mg(2+)</name>
        <dbReference type="ChEBI" id="CHEBI:18420"/>
    </ligand>
</feature>
<dbReference type="PANTHER" id="PTHR42891:SF1">
    <property type="entry name" value="D-GLYCERO-BETA-D-MANNO-HEPTOSE-1,7-BISPHOSPHATE 7-PHOSPHATASE"/>
    <property type="match status" value="1"/>
</dbReference>
<dbReference type="PIRSF" id="PIRSF004682">
    <property type="entry name" value="GmhB"/>
    <property type="match status" value="1"/>
</dbReference>
<dbReference type="SUPFAM" id="SSF56784">
    <property type="entry name" value="HAD-like"/>
    <property type="match status" value="1"/>
</dbReference>
<organism evidence="5 6">
    <name type="scientific">Limnofasciculus baicalensis BBK-W-15</name>
    <dbReference type="NCBI Taxonomy" id="2699891"/>
    <lineage>
        <taxon>Bacteria</taxon>
        <taxon>Bacillati</taxon>
        <taxon>Cyanobacteriota</taxon>
        <taxon>Cyanophyceae</taxon>
        <taxon>Coleofasciculales</taxon>
        <taxon>Coleofasciculaceae</taxon>
        <taxon>Limnofasciculus</taxon>
        <taxon>Limnofasciculus baicalensis</taxon>
    </lineage>
</organism>
<keyword evidence="1 5" id="KW-0378">Hydrolase</keyword>
<reference evidence="5" key="1">
    <citation type="submission" date="2022-06" db="EMBL/GenBank/DDBJ databases">
        <title>New cyanobacteria of genus Symplocastrum in benthos of Lake Baikal.</title>
        <authorList>
            <person name="Sorokovikova E."/>
            <person name="Tikhonova I."/>
            <person name="Krasnopeev A."/>
            <person name="Evseev P."/>
            <person name="Gladkikh A."/>
            <person name="Belykh O."/>
        </authorList>
    </citation>
    <scope>NUCLEOTIDE SEQUENCE</scope>
    <source>
        <strain evidence="5">BBK-W-15</strain>
    </source>
</reference>
<keyword evidence="6" id="KW-1185">Reference proteome</keyword>
<evidence type="ECO:0000256" key="1">
    <source>
        <dbReference type="PIRNR" id="PIRNR004682"/>
    </source>
</evidence>
<dbReference type="InterPro" id="IPR036412">
    <property type="entry name" value="HAD-like_sf"/>
</dbReference>
<dbReference type="GO" id="GO:0005975">
    <property type="term" value="P:carbohydrate metabolic process"/>
    <property type="evidence" value="ECO:0007669"/>
    <property type="project" value="InterPro"/>
</dbReference>
<dbReference type="NCBIfam" id="TIGR01662">
    <property type="entry name" value="HAD-SF-IIIA"/>
    <property type="match status" value="1"/>
</dbReference>
<feature type="binding site" evidence="4">
    <location>
        <position position="10"/>
    </location>
    <ligand>
        <name>Mg(2+)</name>
        <dbReference type="ChEBI" id="CHEBI:18420"/>
    </ligand>
</feature>
<keyword evidence="4" id="KW-0460">Magnesium</keyword>
<evidence type="ECO:0000313" key="6">
    <source>
        <dbReference type="Proteomes" id="UP001204953"/>
    </source>
</evidence>
<dbReference type="InterPro" id="IPR023214">
    <property type="entry name" value="HAD_sf"/>
</dbReference>
<keyword evidence="1" id="KW-0119">Carbohydrate metabolism</keyword>
<dbReference type="EC" id="3.1.3.-" evidence="1"/>
<dbReference type="AlphaFoldDB" id="A0AAE3GU21"/>
<dbReference type="InterPro" id="IPR013954">
    <property type="entry name" value="PNK3P"/>
</dbReference>
<protein>
    <recommendedName>
        <fullName evidence="1">D,D-heptose 1,7-bisphosphate phosphatase</fullName>
        <ecNumber evidence="1">3.1.3.-</ecNumber>
    </recommendedName>
</protein>
<feature type="active site" description="Proton donor" evidence="2">
    <location>
        <position position="10"/>
    </location>
</feature>